<accession>A0A392Q632</accession>
<reference evidence="1 2" key="1">
    <citation type="journal article" date="2018" name="Front. Plant Sci.">
        <title>Red Clover (Trifolium pratense) and Zigzag Clover (T. medium) - A Picture of Genomic Similarities and Differences.</title>
        <authorList>
            <person name="Dluhosova J."/>
            <person name="Istvanek J."/>
            <person name="Nedelnik J."/>
            <person name="Repkova J."/>
        </authorList>
    </citation>
    <scope>NUCLEOTIDE SEQUENCE [LARGE SCALE GENOMIC DNA]</scope>
    <source>
        <strain evidence="2">cv. 10/8</strain>
        <tissue evidence="1">Leaf</tissue>
    </source>
</reference>
<evidence type="ECO:0000313" key="1">
    <source>
        <dbReference type="EMBL" id="MCI19309.1"/>
    </source>
</evidence>
<organism evidence="1 2">
    <name type="scientific">Trifolium medium</name>
    <dbReference type="NCBI Taxonomy" id="97028"/>
    <lineage>
        <taxon>Eukaryota</taxon>
        <taxon>Viridiplantae</taxon>
        <taxon>Streptophyta</taxon>
        <taxon>Embryophyta</taxon>
        <taxon>Tracheophyta</taxon>
        <taxon>Spermatophyta</taxon>
        <taxon>Magnoliopsida</taxon>
        <taxon>eudicotyledons</taxon>
        <taxon>Gunneridae</taxon>
        <taxon>Pentapetalae</taxon>
        <taxon>rosids</taxon>
        <taxon>fabids</taxon>
        <taxon>Fabales</taxon>
        <taxon>Fabaceae</taxon>
        <taxon>Papilionoideae</taxon>
        <taxon>50 kb inversion clade</taxon>
        <taxon>NPAAA clade</taxon>
        <taxon>Hologalegina</taxon>
        <taxon>IRL clade</taxon>
        <taxon>Trifolieae</taxon>
        <taxon>Trifolium</taxon>
    </lineage>
</organism>
<dbReference type="GO" id="GO:0008483">
    <property type="term" value="F:transaminase activity"/>
    <property type="evidence" value="ECO:0007669"/>
    <property type="project" value="UniProtKB-KW"/>
</dbReference>
<feature type="non-terminal residue" evidence="1">
    <location>
        <position position="1"/>
    </location>
</feature>
<dbReference type="EMBL" id="LXQA010114211">
    <property type="protein sequence ID" value="MCI19309.1"/>
    <property type="molecule type" value="Genomic_DNA"/>
</dbReference>
<proteinExistence type="predicted"/>
<keyword evidence="1" id="KW-0808">Transferase</keyword>
<protein>
    <submittedName>
        <fullName evidence="1">Alanine aminotransferase 1</fullName>
    </submittedName>
</protein>
<keyword evidence="2" id="KW-1185">Reference proteome</keyword>
<dbReference type="InterPro" id="IPR015422">
    <property type="entry name" value="PyrdxlP-dep_Trfase_small"/>
</dbReference>
<dbReference type="Gene3D" id="3.90.1150.10">
    <property type="entry name" value="Aspartate Aminotransferase, domain 1"/>
    <property type="match status" value="1"/>
</dbReference>
<feature type="non-terminal residue" evidence="1">
    <location>
        <position position="60"/>
    </location>
</feature>
<evidence type="ECO:0000313" key="2">
    <source>
        <dbReference type="Proteomes" id="UP000265520"/>
    </source>
</evidence>
<keyword evidence="1" id="KW-0032">Aminotransferase</keyword>
<dbReference type="AlphaFoldDB" id="A0A392Q632"/>
<dbReference type="Proteomes" id="UP000265520">
    <property type="component" value="Unassembled WGS sequence"/>
</dbReference>
<name>A0A392Q632_9FABA</name>
<comment type="caution">
    <text evidence="1">The sequence shown here is derived from an EMBL/GenBank/DDBJ whole genome shotgun (WGS) entry which is preliminary data.</text>
</comment>
<sequence>VLKCQYAVRGEIVTLAQNLQKDLQANPGAHSFDEASLWCYKATDRVIGRVGLSVRLQPLR</sequence>